<reference evidence="2 3" key="1">
    <citation type="submission" date="2009-01" db="EMBL/GenBank/DDBJ databases">
        <authorList>
            <person name="Qin X."/>
            <person name="Bachman B."/>
            <person name="Battles P."/>
            <person name="Bell A."/>
            <person name="Bess C."/>
            <person name="Bickham C."/>
            <person name="Chaboub L."/>
            <person name="Chen D."/>
            <person name="Coyle M."/>
            <person name="Deiros D.R."/>
            <person name="Dinh H."/>
            <person name="Forbes L."/>
            <person name="Fowler G."/>
            <person name="Francisco L."/>
            <person name="Fu Q."/>
            <person name="Gubbala S."/>
            <person name="Hale W."/>
            <person name="Han Y."/>
            <person name="Hemphill L."/>
            <person name="Highlander S.K."/>
            <person name="Hirani K."/>
            <person name="Hogues M."/>
            <person name="Jackson L."/>
            <person name="Jakkamsetti A."/>
            <person name="Javaid M."/>
            <person name="Jiang H."/>
            <person name="Korchina V."/>
            <person name="Kovar C."/>
            <person name="Lara F."/>
            <person name="Lee S."/>
            <person name="Mata R."/>
            <person name="Mathew T."/>
            <person name="Moen C."/>
            <person name="Morales K."/>
            <person name="Munidasa M."/>
            <person name="Nazareth L."/>
            <person name="Ngo R."/>
            <person name="Nguyen L."/>
            <person name="Okwuonu G."/>
            <person name="Ongeri F."/>
            <person name="Patil S."/>
            <person name="Petrosino J."/>
            <person name="Pham C."/>
            <person name="Pham P."/>
            <person name="Pu L.-L."/>
            <person name="Puazo M."/>
            <person name="Raj R."/>
            <person name="Reid J."/>
            <person name="Rouhana J."/>
            <person name="Saada N."/>
            <person name="Shang Y."/>
            <person name="Simmons D."/>
            <person name="Thornton R."/>
            <person name="Warren J."/>
            <person name="Weissenberger G."/>
            <person name="Zhang J."/>
            <person name="Zhang L."/>
            <person name="Zhou C."/>
            <person name="Zhu D."/>
            <person name="Muzny D."/>
            <person name="Worley K."/>
            <person name="Gibbs R."/>
        </authorList>
    </citation>
    <scope>NUCLEOTIDE SEQUENCE [LARGE SCALE GENOMIC DNA]</scope>
    <source>
        <strain evidence="2 3">ATCC 33300</strain>
    </source>
</reference>
<gene>
    <name evidence="2" type="ORF">HMPREF0765_4767</name>
</gene>
<sequence>MQKSKSHKELKNRNSEKYVIFISKSVLMKKLIFTGLLLTCLATVSAQVVVNPDGTHSVVSGSHIINSNGTVSAIHGDHIISSDGSISVKHGNHIVNSNGTISAIHGSHIINMNSGTISVVQGVYPLHEDGSLNIVQNNLLLPEISPSNLKKYSFNPFKIVNYSDSLRISDPTPKETKSKKRIKQSKMDKK</sequence>
<proteinExistence type="predicted"/>
<evidence type="ECO:0000313" key="3">
    <source>
        <dbReference type="Proteomes" id="UP000006241"/>
    </source>
</evidence>
<protein>
    <submittedName>
        <fullName evidence="2">Uncharacterized protein</fullName>
    </submittedName>
</protein>
<feature type="region of interest" description="Disordered" evidence="1">
    <location>
        <begin position="168"/>
        <end position="190"/>
    </location>
</feature>
<evidence type="ECO:0000256" key="1">
    <source>
        <dbReference type="SAM" id="MobiDB-lite"/>
    </source>
</evidence>
<dbReference type="AlphaFoldDB" id="C2G5B1"/>
<comment type="caution">
    <text evidence="2">The sequence shown here is derived from an EMBL/GenBank/DDBJ whole genome shotgun (WGS) entry which is preliminary data.</text>
</comment>
<dbReference type="Proteomes" id="UP000006241">
    <property type="component" value="Unassembled WGS sequence"/>
</dbReference>
<dbReference type="EMBL" id="ACHB01000101">
    <property type="protein sequence ID" value="EEI89620.1"/>
    <property type="molecule type" value="Genomic_DNA"/>
</dbReference>
<organism evidence="2 3">
    <name type="scientific">Sphingobacterium spiritivorum ATCC 33300</name>
    <dbReference type="NCBI Taxonomy" id="525372"/>
    <lineage>
        <taxon>Bacteria</taxon>
        <taxon>Pseudomonadati</taxon>
        <taxon>Bacteroidota</taxon>
        <taxon>Sphingobacteriia</taxon>
        <taxon>Sphingobacteriales</taxon>
        <taxon>Sphingobacteriaceae</taxon>
        <taxon>Sphingobacterium</taxon>
    </lineage>
</organism>
<dbReference type="HOGENOM" id="CLU_1626023_0_0_10"/>
<name>C2G5B1_SPHSI</name>
<evidence type="ECO:0000313" key="2">
    <source>
        <dbReference type="EMBL" id="EEI89620.1"/>
    </source>
</evidence>
<accession>C2G5B1</accession>